<dbReference type="PANTHER" id="PTHR37577:SF1">
    <property type="entry name" value="INTEGRAL MEMBRANE PROTEIN"/>
    <property type="match status" value="1"/>
</dbReference>
<keyword evidence="2" id="KW-0472">Membrane</keyword>
<sequence>MGSCNSTICESSDLSVEADSDVAGIGVLVAFATSAVLALLAITFGYLSDSMPENTLTELDEYLVTTPLRTRFTKLKHAISKICGTKQKAKKVTLFDDNRAARTRRQDGLEHFLLTLSDQQLVTGLAVLIAGFLKMCSMSNYHFNIVGSLAWFSSTTHLATLGVLRNYLVAHSAVRDWRVLAMGLVLVMLLVAQLPGWTSRDSSVPIFCCFLDLEIDPDFSDVVTLLTTLGFLTVIYIERIARLYSPDLDWNVSDSLIDIFVKLLSRNSETPRQKIARNSTGLSKAGVSRAIRAERERIRYNRFELAIKKSRGRFRSYFLAVIFIADEYSYSFISQITVLIFNLTYGFTYTLVFRSYTPGGGITGNQNEMGFGQLVPLFLLLLPGLSVGEVYFESQTATDTTTNNAPSEDALPSTSIASPLQSSEVNVHSNDIPMSEIDEQSHPDIVDAGNSQSGTHGSTTMQSHNDTETHLTALEKLLESLNSPTFPLPTPDMSSSDEDGNERLRALSHTSTGIALGQYQNYQADRPEIPPDHPQAEADTGNEEVSAADDSQSAQSKATTAVPPSPAGSSTPHPDQQPPAAGNTQSHQPRTIPNPYYSGLHYRRILACVISFVLGFQVLFALALGGVFGGWGYSIALLFLLALLAVSVCVVLDGTRQEMLEIKRGKSKT</sequence>
<feature type="compositionally biased region" description="Low complexity" evidence="1">
    <location>
        <begin position="548"/>
        <end position="558"/>
    </location>
</feature>
<gene>
    <name evidence="3" type="ORF">HETSPECPRED_002427</name>
</gene>
<feature type="compositionally biased region" description="Basic and acidic residues" evidence="1">
    <location>
        <begin position="525"/>
        <end position="536"/>
    </location>
</feature>
<protein>
    <submittedName>
        <fullName evidence="3">Uncharacterized protein</fullName>
    </submittedName>
</protein>
<feature type="transmembrane region" description="Helical" evidence="2">
    <location>
        <begin position="605"/>
        <end position="625"/>
    </location>
</feature>
<evidence type="ECO:0000313" key="3">
    <source>
        <dbReference type="EMBL" id="CAF9940502.1"/>
    </source>
</evidence>
<feature type="transmembrane region" description="Helical" evidence="2">
    <location>
        <begin position="317"/>
        <end position="341"/>
    </location>
</feature>
<dbReference type="InterPro" id="IPR053018">
    <property type="entry name" value="Elsinochrome_Biosynth-Asso"/>
</dbReference>
<feature type="transmembrane region" description="Helical" evidence="2">
    <location>
        <begin position="22"/>
        <end position="47"/>
    </location>
</feature>
<dbReference type="Proteomes" id="UP000664521">
    <property type="component" value="Unassembled WGS sequence"/>
</dbReference>
<keyword evidence="2" id="KW-0812">Transmembrane</keyword>
<keyword evidence="2" id="KW-1133">Transmembrane helix</keyword>
<dbReference type="AlphaFoldDB" id="A0A8H3PGS5"/>
<feature type="region of interest" description="Disordered" evidence="1">
    <location>
        <begin position="442"/>
        <end position="465"/>
    </location>
</feature>
<feature type="compositionally biased region" description="Polar residues" evidence="1">
    <location>
        <begin position="449"/>
        <end position="464"/>
    </location>
</feature>
<dbReference type="PANTHER" id="PTHR37577">
    <property type="entry name" value="INTEGRAL MEMBRANE PROTEIN"/>
    <property type="match status" value="1"/>
</dbReference>
<comment type="caution">
    <text evidence="3">The sequence shown here is derived from an EMBL/GenBank/DDBJ whole genome shotgun (WGS) entry which is preliminary data.</text>
</comment>
<evidence type="ECO:0000313" key="4">
    <source>
        <dbReference type="Proteomes" id="UP000664521"/>
    </source>
</evidence>
<evidence type="ECO:0000256" key="1">
    <source>
        <dbReference type="SAM" id="MobiDB-lite"/>
    </source>
</evidence>
<feature type="region of interest" description="Disordered" evidence="1">
    <location>
        <begin position="482"/>
        <end position="502"/>
    </location>
</feature>
<organism evidence="3 4">
    <name type="scientific">Heterodermia speciosa</name>
    <dbReference type="NCBI Taxonomy" id="116794"/>
    <lineage>
        <taxon>Eukaryota</taxon>
        <taxon>Fungi</taxon>
        <taxon>Dikarya</taxon>
        <taxon>Ascomycota</taxon>
        <taxon>Pezizomycotina</taxon>
        <taxon>Lecanoromycetes</taxon>
        <taxon>OSLEUM clade</taxon>
        <taxon>Lecanoromycetidae</taxon>
        <taxon>Caliciales</taxon>
        <taxon>Physciaceae</taxon>
        <taxon>Heterodermia</taxon>
    </lineage>
</organism>
<proteinExistence type="predicted"/>
<reference evidence="3" key="1">
    <citation type="submission" date="2021-03" db="EMBL/GenBank/DDBJ databases">
        <authorList>
            <person name="Tagirdzhanova G."/>
        </authorList>
    </citation>
    <scope>NUCLEOTIDE SEQUENCE</scope>
</reference>
<feature type="transmembrane region" description="Helical" evidence="2">
    <location>
        <begin position="631"/>
        <end position="654"/>
    </location>
</feature>
<accession>A0A8H3PGS5</accession>
<feature type="transmembrane region" description="Helical" evidence="2">
    <location>
        <begin position="219"/>
        <end position="237"/>
    </location>
</feature>
<dbReference type="EMBL" id="CAJPDS010000155">
    <property type="protein sequence ID" value="CAF9940502.1"/>
    <property type="molecule type" value="Genomic_DNA"/>
</dbReference>
<feature type="transmembrane region" description="Helical" evidence="2">
    <location>
        <begin position="145"/>
        <end position="167"/>
    </location>
</feature>
<feature type="compositionally biased region" description="Polar residues" evidence="1">
    <location>
        <begin position="582"/>
        <end position="591"/>
    </location>
</feature>
<evidence type="ECO:0000256" key="2">
    <source>
        <dbReference type="SAM" id="Phobius"/>
    </source>
</evidence>
<feature type="transmembrane region" description="Helical" evidence="2">
    <location>
        <begin position="374"/>
        <end position="392"/>
    </location>
</feature>
<dbReference type="OrthoDB" id="5427664at2759"/>
<keyword evidence="4" id="KW-1185">Reference proteome</keyword>
<feature type="transmembrane region" description="Helical" evidence="2">
    <location>
        <begin position="112"/>
        <end position="133"/>
    </location>
</feature>
<feature type="region of interest" description="Disordered" evidence="1">
    <location>
        <begin position="524"/>
        <end position="592"/>
    </location>
</feature>
<feature type="transmembrane region" description="Helical" evidence="2">
    <location>
        <begin position="179"/>
        <end position="199"/>
    </location>
</feature>
<feature type="region of interest" description="Disordered" evidence="1">
    <location>
        <begin position="397"/>
        <end position="421"/>
    </location>
</feature>
<name>A0A8H3PGS5_9LECA</name>